<reference evidence="3 4" key="1">
    <citation type="submission" date="2024-09" db="EMBL/GenBank/DDBJ databases">
        <title>The Natural Products Discovery Center: Release of the First 8490 Sequenced Strains for Exploring Actinobacteria Biosynthetic Diversity.</title>
        <authorList>
            <person name="Kalkreuter E."/>
            <person name="Kautsar S.A."/>
            <person name="Yang D."/>
            <person name="Bader C.D."/>
            <person name="Teijaro C.N."/>
            <person name="Fluegel L."/>
            <person name="Davis C.M."/>
            <person name="Simpson J.R."/>
            <person name="Lauterbach L."/>
            <person name="Steele A.D."/>
            <person name="Gui C."/>
            <person name="Meng S."/>
            <person name="Li G."/>
            <person name="Viehrig K."/>
            <person name="Ye F."/>
            <person name="Su P."/>
            <person name="Kiefer A.F."/>
            <person name="Nichols A."/>
            <person name="Cepeda A.J."/>
            <person name="Yan W."/>
            <person name="Fan B."/>
            <person name="Jiang Y."/>
            <person name="Adhikari A."/>
            <person name="Zheng C.-J."/>
            <person name="Schuster L."/>
            <person name="Cowan T.M."/>
            <person name="Smanski M.J."/>
            <person name="Chevrette M.G."/>
            <person name="De Carvalho L.P.S."/>
            <person name="Shen B."/>
        </authorList>
    </citation>
    <scope>NUCLEOTIDE SEQUENCE [LARGE SCALE GENOMIC DNA]</scope>
    <source>
        <strain evidence="3 4">NPDC056472</strain>
    </source>
</reference>
<proteinExistence type="predicted"/>
<feature type="compositionally biased region" description="Polar residues" evidence="1">
    <location>
        <begin position="1"/>
        <end position="19"/>
    </location>
</feature>
<comment type="caution">
    <text evidence="3">The sequence shown here is derived from an EMBL/GenBank/DDBJ whole genome shotgun (WGS) entry which is preliminary data.</text>
</comment>
<evidence type="ECO:0000313" key="3">
    <source>
        <dbReference type="EMBL" id="MFE5981903.1"/>
    </source>
</evidence>
<feature type="transmembrane region" description="Helical" evidence="2">
    <location>
        <begin position="283"/>
        <end position="306"/>
    </location>
</feature>
<dbReference type="Proteomes" id="UP001600424">
    <property type="component" value="Unassembled WGS sequence"/>
</dbReference>
<dbReference type="RefSeq" id="WP_386255412.1">
    <property type="nucleotide sequence ID" value="NZ_JBHTRV010000013.1"/>
</dbReference>
<evidence type="ECO:0000313" key="4">
    <source>
        <dbReference type="Proteomes" id="UP001600424"/>
    </source>
</evidence>
<keyword evidence="2" id="KW-1133">Transmembrane helix</keyword>
<sequence length="487" mass="52602">MNNPNLSVDTLQRRTSTGGTEEAAGISAEVSAGKFRKSPYLIAGAFFTVYLLLSARRHAANLSTGYDLGIFTQIVKSYSEFSAPYSPLKGPDYNTLGDHFHPILALLAPAYRAFPSSYTLLVCQAALVAFSVIPLMKWAHDVRGRKFAYWVGVSYGASWGLAKLLSFDFHEVAVAVPLLSLSLCAAGRQRWRAALLWSLPLVLVKEDLGLTVAAIGAYAAWKGPRVAGLAVAAFGAAATALEMLVILPYFNPVGKFAYWPAPTPEETGLLMQAAEAFWPPVKWLTVLMIVAPTGFLALRSPIVLIALPTLAWRFTSPNPFHWGTDFHYSAVLMPIAFAAAVHTVASGRVTARRLVPACVVGAVVTGVTFFTHPLHELVLPRTWAESAHVRTADELLAKIPDGATVAASNQLAAQLVDRATVSEICLFPRSFPPSEPPQWLIYDDKDMTDPDCAAGQAMEAATPDVPGYRLADRQDGISLFTRVTDEG</sequence>
<dbReference type="Pfam" id="PF09852">
    <property type="entry name" value="DUF2079"/>
    <property type="match status" value="1"/>
</dbReference>
<gene>
    <name evidence="3" type="ORF">ACFQ63_19615</name>
</gene>
<protein>
    <submittedName>
        <fullName evidence="3">DUF2079 domain-containing protein</fullName>
    </submittedName>
</protein>
<keyword evidence="4" id="KW-1185">Reference proteome</keyword>
<feature type="transmembrane region" description="Helical" evidence="2">
    <location>
        <begin position="195"/>
        <end position="221"/>
    </location>
</feature>
<feature type="transmembrane region" description="Helical" evidence="2">
    <location>
        <begin position="326"/>
        <end position="345"/>
    </location>
</feature>
<dbReference type="InterPro" id="IPR018650">
    <property type="entry name" value="STSV1_Orf64"/>
</dbReference>
<feature type="transmembrane region" description="Helical" evidence="2">
    <location>
        <begin position="116"/>
        <end position="135"/>
    </location>
</feature>
<feature type="region of interest" description="Disordered" evidence="1">
    <location>
        <begin position="1"/>
        <end position="23"/>
    </location>
</feature>
<feature type="transmembrane region" description="Helical" evidence="2">
    <location>
        <begin position="354"/>
        <end position="372"/>
    </location>
</feature>
<keyword evidence="2" id="KW-0812">Transmembrane</keyword>
<accession>A0ABW6IW80</accession>
<keyword evidence="2" id="KW-0472">Membrane</keyword>
<organism evidence="3 4">
    <name type="scientific">Streptomyces wedmorensis</name>
    <dbReference type="NCBI Taxonomy" id="43759"/>
    <lineage>
        <taxon>Bacteria</taxon>
        <taxon>Bacillati</taxon>
        <taxon>Actinomycetota</taxon>
        <taxon>Actinomycetes</taxon>
        <taxon>Kitasatosporales</taxon>
        <taxon>Streptomycetaceae</taxon>
        <taxon>Streptomyces</taxon>
    </lineage>
</organism>
<evidence type="ECO:0000256" key="2">
    <source>
        <dbReference type="SAM" id="Phobius"/>
    </source>
</evidence>
<name>A0ABW6IW80_STRWE</name>
<dbReference type="EMBL" id="JBHTRV010000013">
    <property type="protein sequence ID" value="MFE5981903.1"/>
    <property type="molecule type" value="Genomic_DNA"/>
</dbReference>
<evidence type="ECO:0000256" key="1">
    <source>
        <dbReference type="SAM" id="MobiDB-lite"/>
    </source>
</evidence>
<feature type="transmembrane region" description="Helical" evidence="2">
    <location>
        <begin position="227"/>
        <end position="250"/>
    </location>
</feature>
<feature type="transmembrane region" description="Helical" evidence="2">
    <location>
        <begin position="40"/>
        <end position="59"/>
    </location>
</feature>